<feature type="region of interest" description="Disordered" evidence="1">
    <location>
        <begin position="118"/>
        <end position="148"/>
    </location>
</feature>
<organism evidence="2 3">
    <name type="scientific">Mucuna pruriens</name>
    <name type="common">Velvet bean</name>
    <name type="synonym">Dolichos pruriens</name>
    <dbReference type="NCBI Taxonomy" id="157652"/>
    <lineage>
        <taxon>Eukaryota</taxon>
        <taxon>Viridiplantae</taxon>
        <taxon>Streptophyta</taxon>
        <taxon>Embryophyta</taxon>
        <taxon>Tracheophyta</taxon>
        <taxon>Spermatophyta</taxon>
        <taxon>Magnoliopsida</taxon>
        <taxon>eudicotyledons</taxon>
        <taxon>Gunneridae</taxon>
        <taxon>Pentapetalae</taxon>
        <taxon>rosids</taxon>
        <taxon>fabids</taxon>
        <taxon>Fabales</taxon>
        <taxon>Fabaceae</taxon>
        <taxon>Papilionoideae</taxon>
        <taxon>50 kb inversion clade</taxon>
        <taxon>NPAAA clade</taxon>
        <taxon>indigoferoid/millettioid clade</taxon>
        <taxon>Phaseoleae</taxon>
        <taxon>Mucuna</taxon>
    </lineage>
</organism>
<reference evidence="2" key="1">
    <citation type="submission" date="2018-05" db="EMBL/GenBank/DDBJ databases">
        <title>Draft genome of Mucuna pruriens seed.</title>
        <authorList>
            <person name="Nnadi N.E."/>
            <person name="Vos R."/>
            <person name="Hasami M.H."/>
            <person name="Devisetty U.K."/>
            <person name="Aguiy J.C."/>
        </authorList>
    </citation>
    <scope>NUCLEOTIDE SEQUENCE [LARGE SCALE GENOMIC DNA]</scope>
    <source>
        <strain evidence="2">JCA_2017</strain>
    </source>
</reference>
<protein>
    <submittedName>
        <fullName evidence="2">Uncharacterized protein</fullName>
    </submittedName>
</protein>
<comment type="caution">
    <text evidence="2">The sequence shown here is derived from an EMBL/GenBank/DDBJ whole genome shotgun (WGS) entry which is preliminary data.</text>
</comment>
<name>A0A371FUX5_MUCPR</name>
<dbReference type="PANTHER" id="PTHR33067:SF15">
    <property type="entry name" value="RNA-DIRECTED DNA POLYMERASE"/>
    <property type="match status" value="1"/>
</dbReference>
<evidence type="ECO:0000313" key="3">
    <source>
        <dbReference type="Proteomes" id="UP000257109"/>
    </source>
</evidence>
<dbReference type="PANTHER" id="PTHR33067">
    <property type="entry name" value="RNA-DIRECTED DNA POLYMERASE-RELATED"/>
    <property type="match status" value="1"/>
</dbReference>
<feature type="non-terminal residue" evidence="2">
    <location>
        <position position="1"/>
    </location>
</feature>
<feature type="compositionally biased region" description="Polar residues" evidence="1">
    <location>
        <begin position="118"/>
        <end position="134"/>
    </location>
</feature>
<dbReference type="Proteomes" id="UP000257109">
    <property type="component" value="Unassembled WGS sequence"/>
</dbReference>
<dbReference type="AlphaFoldDB" id="A0A371FUX5"/>
<keyword evidence="3" id="KW-1185">Reference proteome</keyword>
<sequence length="207" mass="23474">MVIQLANRSVVQPPSVLKDVLIQVNELIFLVDLYVLYMEDEASEEGSTLILGRPFLMMAKTKSDVHVRTLSMEFEDTFVKFNIFEALKHPAKDHSIFSINAIDGLVEEYVQIGTGSANLGAETTSNNQQEAISNSRKKESQQTEAESDFEQLSLHLDRQAITVENRRRSCWMYSGGTRKQSVGHSLTFQGSTPPFACTKFYWRRMPD</sequence>
<accession>A0A371FUX5</accession>
<evidence type="ECO:0000256" key="1">
    <source>
        <dbReference type="SAM" id="MobiDB-lite"/>
    </source>
</evidence>
<dbReference type="EMBL" id="QJKJ01007784">
    <property type="protein sequence ID" value="RDX81960.1"/>
    <property type="molecule type" value="Genomic_DNA"/>
</dbReference>
<dbReference type="OrthoDB" id="1744168at2759"/>
<evidence type="ECO:0000313" key="2">
    <source>
        <dbReference type="EMBL" id="RDX81960.1"/>
    </source>
</evidence>
<proteinExistence type="predicted"/>
<gene>
    <name evidence="2" type="ORF">CR513_37311</name>
</gene>